<accession>A0A815WNA8</accession>
<dbReference type="Proteomes" id="UP000663828">
    <property type="component" value="Unassembled WGS sequence"/>
</dbReference>
<comment type="caution">
    <text evidence="1">The sequence shown here is derived from an EMBL/GenBank/DDBJ whole genome shotgun (WGS) entry which is preliminary data.</text>
</comment>
<dbReference type="EMBL" id="CAJNOJ010001207">
    <property type="protein sequence ID" value="CAF1546377.1"/>
    <property type="molecule type" value="Genomic_DNA"/>
</dbReference>
<gene>
    <name evidence="1" type="ORF">EDS130_LOCUS45684</name>
    <name evidence="2" type="ORF">XAT740_LOCUS58235</name>
</gene>
<dbReference type="Proteomes" id="UP000663852">
    <property type="component" value="Unassembled WGS sequence"/>
</dbReference>
<keyword evidence="3" id="KW-1185">Reference proteome</keyword>
<proteinExistence type="predicted"/>
<protein>
    <submittedName>
        <fullName evidence="1">Uncharacterized protein</fullName>
    </submittedName>
</protein>
<dbReference type="Gene3D" id="3.40.50.1460">
    <property type="match status" value="1"/>
</dbReference>
<dbReference type="EMBL" id="CAJNOR010012581">
    <property type="protein sequence ID" value="CAF1668565.1"/>
    <property type="molecule type" value="Genomic_DNA"/>
</dbReference>
<reference evidence="1" key="1">
    <citation type="submission" date="2021-02" db="EMBL/GenBank/DDBJ databases">
        <authorList>
            <person name="Nowell W R."/>
        </authorList>
    </citation>
    <scope>NUCLEOTIDE SEQUENCE</scope>
</reference>
<organism evidence="1 4">
    <name type="scientific">Adineta ricciae</name>
    <name type="common">Rotifer</name>
    <dbReference type="NCBI Taxonomy" id="249248"/>
    <lineage>
        <taxon>Eukaryota</taxon>
        <taxon>Metazoa</taxon>
        <taxon>Spiralia</taxon>
        <taxon>Gnathifera</taxon>
        <taxon>Rotifera</taxon>
        <taxon>Eurotatoria</taxon>
        <taxon>Bdelloidea</taxon>
        <taxon>Adinetida</taxon>
        <taxon>Adinetidae</taxon>
        <taxon>Adineta</taxon>
    </lineage>
</organism>
<evidence type="ECO:0000313" key="4">
    <source>
        <dbReference type="Proteomes" id="UP000663852"/>
    </source>
</evidence>
<name>A0A815WNA8_ADIRI</name>
<evidence type="ECO:0000313" key="2">
    <source>
        <dbReference type="EMBL" id="CAF1668565.1"/>
    </source>
</evidence>
<evidence type="ECO:0000313" key="3">
    <source>
        <dbReference type="Proteomes" id="UP000663828"/>
    </source>
</evidence>
<sequence>MNVIHHRMSYKRKLALILSNNDYEQSNTKLAKEFAEQIQENDLILFYYSSCVYQMNEKCYLIPIQNQHLTNEETIPDLATHLQTIFRHLFKEKKQLFVSTFILDCPKTYSTNLY</sequence>
<dbReference type="AlphaFoldDB" id="A0A815WNA8"/>
<evidence type="ECO:0000313" key="1">
    <source>
        <dbReference type="EMBL" id="CAF1546377.1"/>
    </source>
</evidence>